<evidence type="ECO:0000313" key="1">
    <source>
        <dbReference type="EMBL" id="QHU16930.1"/>
    </source>
</evidence>
<proteinExistence type="predicted"/>
<name>A0A6C0KJS7_9ZZZZ</name>
<dbReference type="EMBL" id="MN740892">
    <property type="protein sequence ID" value="QHU16930.1"/>
    <property type="molecule type" value="Genomic_DNA"/>
</dbReference>
<reference evidence="1" key="1">
    <citation type="journal article" date="2020" name="Nature">
        <title>Giant virus diversity and host interactions through global metagenomics.</title>
        <authorList>
            <person name="Schulz F."/>
            <person name="Roux S."/>
            <person name="Paez-Espino D."/>
            <person name="Jungbluth S."/>
            <person name="Walsh D.A."/>
            <person name="Denef V.J."/>
            <person name="McMahon K.D."/>
            <person name="Konstantinidis K.T."/>
            <person name="Eloe-Fadrosh E.A."/>
            <person name="Kyrpides N.C."/>
            <person name="Woyke T."/>
        </authorList>
    </citation>
    <scope>NUCLEOTIDE SEQUENCE</scope>
    <source>
        <strain evidence="1">GVMAG-S-3300012000-53</strain>
    </source>
</reference>
<accession>A0A6C0KJS7</accession>
<organism evidence="1">
    <name type="scientific">viral metagenome</name>
    <dbReference type="NCBI Taxonomy" id="1070528"/>
    <lineage>
        <taxon>unclassified sequences</taxon>
        <taxon>metagenomes</taxon>
        <taxon>organismal metagenomes</taxon>
    </lineage>
</organism>
<protein>
    <submittedName>
        <fullName evidence="1">Uncharacterized protein</fullName>
    </submittedName>
</protein>
<sequence length="479" mass="55362">MALKNKFVWEFYDEHKNLNFEDMNILFVQIMQKLIENSNPSFNVNVVSQLIENVKHLQTQVSNVSDMFSKNASDMNSCFTMKFMEFKREYVEDLKMILSNNTSDKVAPIIKEYNDTLLDKTRIMINEIIPKNQETITKDIENSIKNLHSSINQDTNTLLKSSVNKDTLDNFINSLEEKFSKTIVSSQNIFNSILSSTETRLENRLSELKDISKTNITSQTLLQSNVGELLKKMENSSSKGKISENILFNILQSIYPSAEINSVGSIKETGDIILIRKDKPTILFENKNYDKNVVQEEVKKFLRDVELQNCCGIMLAQHYGITNKENFEIEINNNNVLVYLHKVEYDADKIKAAVDIIDHFKSKMVDINKIHGDDITIDKDVLDDINKEYQIFIANKLSHIKTIKDCQQRLLTQVEEFKIPNLEYFLSKKYAFSSKEDICEYCNYVAKNPRALTAHLRGCGLKKQIDNKKNVNTFTEKNV</sequence>
<dbReference type="AlphaFoldDB" id="A0A6C0KJS7"/>